<keyword evidence="4" id="KW-1185">Reference proteome</keyword>
<gene>
    <name evidence="3" type="primary">sft1</name>
    <name evidence="3" type="ORF">SOMG_02053</name>
</gene>
<dbReference type="GO" id="GO:0012505">
    <property type="term" value="C:endomembrane system"/>
    <property type="evidence" value="ECO:0007669"/>
    <property type="project" value="UniProtKB-SubCell"/>
</dbReference>
<dbReference type="CDD" id="cd15853">
    <property type="entry name" value="SNARE_Bet1"/>
    <property type="match status" value="1"/>
</dbReference>
<sequence length="91" mass="10315">MNDSNERRLETLSGQISSLKNVTYDIYARASDHSHIDRANEGFSSLTDSVKRTTTGFFRVVRNAGRRSILTSVLAIVGSVLIFYYFCKYLL</sequence>
<proteinExistence type="predicted"/>
<keyword evidence="2" id="KW-1133">Transmembrane helix</keyword>
<dbReference type="RefSeq" id="XP_056036164.1">
    <property type="nucleotide sequence ID" value="XM_056180846.1"/>
</dbReference>
<name>A0AAE9W913_9SCHI</name>
<dbReference type="AlphaFoldDB" id="A0AAE9W913"/>
<dbReference type="GeneID" id="80875535"/>
<evidence type="ECO:0000313" key="3">
    <source>
        <dbReference type="EMBL" id="WBW71921.1"/>
    </source>
</evidence>
<accession>A0AAE9W913</accession>
<protein>
    <submittedName>
        <fullName evidence="3">SNARE Sft1</fullName>
    </submittedName>
</protein>
<evidence type="ECO:0000313" key="4">
    <source>
        <dbReference type="Proteomes" id="UP001212411"/>
    </source>
</evidence>
<organism evidence="3 4">
    <name type="scientific">Schizosaccharomyces osmophilus</name>
    <dbReference type="NCBI Taxonomy" id="2545709"/>
    <lineage>
        <taxon>Eukaryota</taxon>
        <taxon>Fungi</taxon>
        <taxon>Dikarya</taxon>
        <taxon>Ascomycota</taxon>
        <taxon>Taphrinomycotina</taxon>
        <taxon>Schizosaccharomycetes</taxon>
        <taxon>Schizosaccharomycetales</taxon>
        <taxon>Schizosaccharomycetaceae</taxon>
        <taxon>Schizosaccharomyces</taxon>
    </lineage>
</organism>
<dbReference type="EMBL" id="CP115611">
    <property type="protein sequence ID" value="WBW71921.1"/>
    <property type="molecule type" value="Genomic_DNA"/>
</dbReference>
<dbReference type="KEGG" id="som:SOMG_02053"/>
<evidence type="ECO:0000256" key="2">
    <source>
        <dbReference type="SAM" id="Phobius"/>
    </source>
</evidence>
<keyword evidence="2" id="KW-0472">Membrane</keyword>
<feature type="transmembrane region" description="Helical" evidence="2">
    <location>
        <begin position="69"/>
        <end position="86"/>
    </location>
</feature>
<keyword evidence="2" id="KW-0812">Transmembrane</keyword>
<dbReference type="Proteomes" id="UP001212411">
    <property type="component" value="Chromosome 1"/>
</dbReference>
<evidence type="ECO:0000256" key="1">
    <source>
        <dbReference type="ARBA" id="ARBA00046280"/>
    </source>
</evidence>
<dbReference type="InterPro" id="IPR039899">
    <property type="entry name" value="BET1_SNARE"/>
</dbReference>
<comment type="subcellular location">
    <subcellularLocation>
        <location evidence="1">Endomembrane system</location>
        <topology evidence="1">Single-pass type IV membrane protein</topology>
    </subcellularLocation>
</comment>
<reference evidence="3 4" key="1">
    <citation type="journal article" date="2023" name="G3 (Bethesda)">
        <title>A high-quality reference genome for the fission yeast Schizosaccharomyces osmophilus.</title>
        <authorList>
            <person name="Jia G.S."/>
            <person name="Zhang W.C."/>
            <person name="Liang Y."/>
            <person name="Liu X.H."/>
            <person name="Rhind N."/>
            <person name="Pidoux A."/>
            <person name="Brysch-Herzberg M."/>
            <person name="Du L.L."/>
        </authorList>
    </citation>
    <scope>NUCLEOTIDE SEQUENCE [LARGE SCALE GENOMIC DNA]</scope>
    <source>
        <strain evidence="3 4">CBS 15793</strain>
    </source>
</reference>